<protein>
    <submittedName>
        <fullName evidence="2">Uncharacterized protein</fullName>
    </submittedName>
</protein>
<dbReference type="AlphaFoldDB" id="A0A139AMY6"/>
<name>A0A139AMY6_GONPJ</name>
<sequence>MQGGPDEKLDRLGSSDVARGTQVEGGVEAGRWNGIEDEDTFDWDDLISHYQDGDGDKNQTSEMDLSRWQPQLSPRTPPPPATPPSPQTPPTPDADGGNYYAPTVALMPHAAAPAELPSPSASSHSFPQWSQVAPSGTTPVLLSPTPFNPVAVHSDLRPLSQLNDPLPARLLPPSSLSPDSSSKSAEPPRPLSSLSSPARSTAGKSVSSEWVLPSPHSFSTTPKPSVPSRIHTDRVSATTHAMSRHARFSGRLGVVRPEPIGVVGPTAIGQTGIDNGVKGDTSTSKARNSNGSSVIGASPGFPPALLPVALSESPPALVSPTAISVPPSPTFSTTSCTPTVTSDPGPELAVNPPVWISPLVAKGSWARGMMGSDPRRRSDPTPILGYQEGGQGIQGGMASASREHSSRRSSEVATRIIVHHLGVQLPYRAPALPTPNSVPLPRQQNLSQWEVHHPPLEVGMAGTRKIQKFATRHLQETS</sequence>
<organism evidence="2 3">
    <name type="scientific">Gonapodya prolifera (strain JEL478)</name>
    <name type="common">Monoblepharis prolifera</name>
    <dbReference type="NCBI Taxonomy" id="1344416"/>
    <lineage>
        <taxon>Eukaryota</taxon>
        <taxon>Fungi</taxon>
        <taxon>Fungi incertae sedis</taxon>
        <taxon>Chytridiomycota</taxon>
        <taxon>Chytridiomycota incertae sedis</taxon>
        <taxon>Monoblepharidomycetes</taxon>
        <taxon>Monoblepharidales</taxon>
        <taxon>Gonapodyaceae</taxon>
        <taxon>Gonapodya</taxon>
    </lineage>
</organism>
<feature type="compositionally biased region" description="Low complexity" evidence="1">
    <location>
        <begin position="330"/>
        <end position="344"/>
    </location>
</feature>
<evidence type="ECO:0000256" key="1">
    <source>
        <dbReference type="SAM" id="MobiDB-lite"/>
    </source>
</evidence>
<feature type="region of interest" description="Disordered" evidence="1">
    <location>
        <begin position="1"/>
        <end position="230"/>
    </location>
</feature>
<feature type="compositionally biased region" description="Polar residues" evidence="1">
    <location>
        <begin position="128"/>
        <end position="140"/>
    </location>
</feature>
<feature type="compositionally biased region" description="Polar residues" evidence="1">
    <location>
        <begin position="280"/>
        <end position="290"/>
    </location>
</feature>
<proteinExistence type="predicted"/>
<feature type="compositionally biased region" description="Basic and acidic residues" evidence="1">
    <location>
        <begin position="1"/>
        <end position="13"/>
    </location>
</feature>
<reference evidence="2 3" key="1">
    <citation type="journal article" date="2015" name="Genome Biol. Evol.">
        <title>Phylogenomic analyses indicate that early fungi evolved digesting cell walls of algal ancestors of land plants.</title>
        <authorList>
            <person name="Chang Y."/>
            <person name="Wang S."/>
            <person name="Sekimoto S."/>
            <person name="Aerts A.L."/>
            <person name="Choi C."/>
            <person name="Clum A."/>
            <person name="LaButti K.M."/>
            <person name="Lindquist E.A."/>
            <person name="Yee Ngan C."/>
            <person name="Ohm R.A."/>
            <person name="Salamov A.A."/>
            <person name="Grigoriev I.V."/>
            <person name="Spatafora J.W."/>
            <person name="Berbee M.L."/>
        </authorList>
    </citation>
    <scope>NUCLEOTIDE SEQUENCE [LARGE SCALE GENOMIC DNA]</scope>
    <source>
        <strain evidence="2 3">JEL478</strain>
    </source>
</reference>
<feature type="region of interest" description="Disordered" evidence="1">
    <location>
        <begin position="326"/>
        <end position="345"/>
    </location>
</feature>
<feature type="compositionally biased region" description="Pro residues" evidence="1">
    <location>
        <begin position="75"/>
        <end position="92"/>
    </location>
</feature>
<dbReference type="Proteomes" id="UP000070544">
    <property type="component" value="Unassembled WGS sequence"/>
</dbReference>
<feature type="region of interest" description="Disordered" evidence="1">
    <location>
        <begin position="265"/>
        <end position="290"/>
    </location>
</feature>
<evidence type="ECO:0000313" key="2">
    <source>
        <dbReference type="EMBL" id="KXS18078.1"/>
    </source>
</evidence>
<feature type="compositionally biased region" description="Low complexity" evidence="1">
    <location>
        <begin position="108"/>
        <end position="127"/>
    </location>
</feature>
<gene>
    <name evidence="2" type="ORF">M427DRAFT_132864</name>
</gene>
<accession>A0A139AMY6</accession>
<keyword evidence="3" id="KW-1185">Reference proteome</keyword>
<feature type="compositionally biased region" description="Low complexity" evidence="1">
    <location>
        <begin position="165"/>
        <end position="200"/>
    </location>
</feature>
<dbReference type="EMBL" id="KQ965743">
    <property type="protein sequence ID" value="KXS18078.1"/>
    <property type="molecule type" value="Genomic_DNA"/>
</dbReference>
<evidence type="ECO:0000313" key="3">
    <source>
        <dbReference type="Proteomes" id="UP000070544"/>
    </source>
</evidence>
<feature type="compositionally biased region" description="Acidic residues" evidence="1">
    <location>
        <begin position="35"/>
        <end position="45"/>
    </location>
</feature>